<dbReference type="RefSeq" id="WP_150443264.1">
    <property type="nucleotide sequence ID" value="NZ_VYQE01000001.1"/>
</dbReference>
<accession>A0A5J5GNB1</accession>
<sequence>MSVVRYALALACLAAPAAAQWRYDPGPMPAGRAIGPGTAGYSLVVECGNGGYPAVLLEGYTPPQGMEPAFVASVDDRPEHLLFTTQCNASVCMMDFDSLDAVFGLLAELRAGQVLDLGLYRGGPLTEVPLGGSSAAIGQLSGRGCEIS</sequence>
<protein>
    <submittedName>
        <fullName evidence="2">Uncharacterized protein</fullName>
    </submittedName>
</protein>
<gene>
    <name evidence="2" type="ORF">F3S47_00480</name>
</gene>
<feature type="chain" id="PRO_5023870728" evidence="1">
    <location>
        <begin position="20"/>
        <end position="148"/>
    </location>
</feature>
<evidence type="ECO:0000256" key="1">
    <source>
        <dbReference type="SAM" id="SignalP"/>
    </source>
</evidence>
<dbReference type="Proteomes" id="UP000326554">
    <property type="component" value="Unassembled WGS sequence"/>
</dbReference>
<keyword evidence="1" id="KW-0732">Signal</keyword>
<reference evidence="2 3" key="1">
    <citation type="submission" date="2019-09" db="EMBL/GenBank/DDBJ databases">
        <authorList>
            <person name="Park J.-S."/>
            <person name="Choi H.-J."/>
        </authorList>
    </citation>
    <scope>NUCLEOTIDE SEQUENCE [LARGE SCALE GENOMIC DNA]</scope>
    <source>
        <strain evidence="2 3">176SS1-4</strain>
    </source>
</reference>
<comment type="caution">
    <text evidence="2">The sequence shown here is derived from an EMBL/GenBank/DDBJ whole genome shotgun (WGS) entry which is preliminary data.</text>
</comment>
<name>A0A5J5GNB1_9RHOB</name>
<evidence type="ECO:0000313" key="3">
    <source>
        <dbReference type="Proteomes" id="UP000326554"/>
    </source>
</evidence>
<dbReference type="EMBL" id="VYQE01000001">
    <property type="protein sequence ID" value="KAA9009779.1"/>
    <property type="molecule type" value="Genomic_DNA"/>
</dbReference>
<proteinExistence type="predicted"/>
<evidence type="ECO:0000313" key="2">
    <source>
        <dbReference type="EMBL" id="KAA9009779.1"/>
    </source>
</evidence>
<keyword evidence="3" id="KW-1185">Reference proteome</keyword>
<dbReference type="AlphaFoldDB" id="A0A5J5GNB1"/>
<organism evidence="2 3">
    <name type="scientific">Histidinibacterium aquaticum</name>
    <dbReference type="NCBI Taxonomy" id="2613962"/>
    <lineage>
        <taxon>Bacteria</taxon>
        <taxon>Pseudomonadati</taxon>
        <taxon>Pseudomonadota</taxon>
        <taxon>Alphaproteobacteria</taxon>
        <taxon>Rhodobacterales</taxon>
        <taxon>Paracoccaceae</taxon>
        <taxon>Histidinibacterium</taxon>
    </lineage>
</organism>
<feature type="signal peptide" evidence="1">
    <location>
        <begin position="1"/>
        <end position="19"/>
    </location>
</feature>